<proteinExistence type="predicted"/>
<keyword evidence="2" id="KW-1185">Reference proteome</keyword>
<protein>
    <submittedName>
        <fullName evidence="1">Uncharacterized protein</fullName>
    </submittedName>
</protein>
<feature type="non-terminal residue" evidence="1">
    <location>
        <position position="71"/>
    </location>
</feature>
<dbReference type="Proteomes" id="UP000678393">
    <property type="component" value="Unassembled WGS sequence"/>
</dbReference>
<name>A0A8S3ZC63_9EUPU</name>
<feature type="non-terminal residue" evidence="1">
    <location>
        <position position="1"/>
    </location>
</feature>
<dbReference type="EMBL" id="CAJHNH020002064">
    <property type="protein sequence ID" value="CAG5125465.1"/>
    <property type="molecule type" value="Genomic_DNA"/>
</dbReference>
<dbReference type="Gene3D" id="1.20.1070.10">
    <property type="entry name" value="Rhodopsin 7-helix transmembrane proteins"/>
    <property type="match status" value="1"/>
</dbReference>
<accession>A0A8S3ZC63</accession>
<sequence>LAISDLGCLLPSVWTNLCYTPAFADLELSFEPSEIQYMTSGATHLALTQVSSWITAAITLERCLCVAMPLK</sequence>
<evidence type="ECO:0000313" key="1">
    <source>
        <dbReference type="EMBL" id="CAG5125465.1"/>
    </source>
</evidence>
<comment type="caution">
    <text evidence="1">The sequence shown here is derived from an EMBL/GenBank/DDBJ whole genome shotgun (WGS) entry which is preliminary data.</text>
</comment>
<dbReference type="AlphaFoldDB" id="A0A8S3ZC63"/>
<evidence type="ECO:0000313" key="2">
    <source>
        <dbReference type="Proteomes" id="UP000678393"/>
    </source>
</evidence>
<dbReference type="OrthoDB" id="6200201at2759"/>
<organism evidence="1 2">
    <name type="scientific">Candidula unifasciata</name>
    <dbReference type="NCBI Taxonomy" id="100452"/>
    <lineage>
        <taxon>Eukaryota</taxon>
        <taxon>Metazoa</taxon>
        <taxon>Spiralia</taxon>
        <taxon>Lophotrochozoa</taxon>
        <taxon>Mollusca</taxon>
        <taxon>Gastropoda</taxon>
        <taxon>Heterobranchia</taxon>
        <taxon>Euthyneura</taxon>
        <taxon>Panpulmonata</taxon>
        <taxon>Eupulmonata</taxon>
        <taxon>Stylommatophora</taxon>
        <taxon>Helicina</taxon>
        <taxon>Helicoidea</taxon>
        <taxon>Geomitridae</taxon>
        <taxon>Candidula</taxon>
    </lineage>
</organism>
<gene>
    <name evidence="1" type="ORF">CUNI_LOCUS11023</name>
</gene>
<dbReference type="SUPFAM" id="SSF81321">
    <property type="entry name" value="Family A G protein-coupled receptor-like"/>
    <property type="match status" value="1"/>
</dbReference>
<reference evidence="1" key="1">
    <citation type="submission" date="2021-04" db="EMBL/GenBank/DDBJ databases">
        <authorList>
            <consortium name="Molecular Ecology Group"/>
        </authorList>
    </citation>
    <scope>NUCLEOTIDE SEQUENCE</scope>
</reference>